<evidence type="ECO:0000256" key="12">
    <source>
        <dbReference type="RuleBase" id="RU362010"/>
    </source>
</evidence>
<organism evidence="13 14">
    <name type="scientific">Litoribacter ruber</name>
    <dbReference type="NCBI Taxonomy" id="702568"/>
    <lineage>
        <taxon>Bacteria</taxon>
        <taxon>Pseudomonadati</taxon>
        <taxon>Bacteroidota</taxon>
        <taxon>Cytophagia</taxon>
        <taxon>Cytophagales</taxon>
        <taxon>Cyclobacteriaceae</taxon>
        <taxon>Litoribacter</taxon>
    </lineage>
</organism>
<comment type="function">
    <text evidence="11">Mediates influx of magnesium ions. Alternates between open and closed states. Activated by low cytoplasmic Mg(2+) levels. Inactive when cytoplasmic Mg(2+) levels are high.</text>
</comment>
<protein>
    <recommendedName>
        <fullName evidence="12">Magnesium transport protein CorA</fullName>
    </recommendedName>
</protein>
<dbReference type="GO" id="GO:0015095">
    <property type="term" value="F:magnesium ion transmembrane transporter activity"/>
    <property type="evidence" value="ECO:0007669"/>
    <property type="project" value="UniProtKB-UniRule"/>
</dbReference>
<dbReference type="Pfam" id="PF01544">
    <property type="entry name" value="CorA"/>
    <property type="match status" value="1"/>
</dbReference>
<evidence type="ECO:0000313" key="14">
    <source>
        <dbReference type="Proteomes" id="UP001319104"/>
    </source>
</evidence>
<dbReference type="GO" id="GO:0050897">
    <property type="term" value="F:cobalt ion binding"/>
    <property type="evidence" value="ECO:0007669"/>
    <property type="project" value="TreeGrafter"/>
</dbReference>
<dbReference type="PANTHER" id="PTHR46494">
    <property type="entry name" value="CORA FAMILY METAL ION TRANSPORTER (EUROFUNG)"/>
    <property type="match status" value="1"/>
</dbReference>
<keyword evidence="4 12" id="KW-1003">Cell membrane</keyword>
<dbReference type="Proteomes" id="UP001319104">
    <property type="component" value="Unassembled WGS sequence"/>
</dbReference>
<dbReference type="SUPFAM" id="SSF144083">
    <property type="entry name" value="Magnesium transport protein CorA, transmembrane region"/>
    <property type="match status" value="1"/>
</dbReference>
<evidence type="ECO:0000256" key="5">
    <source>
        <dbReference type="ARBA" id="ARBA00022692"/>
    </source>
</evidence>
<dbReference type="InterPro" id="IPR002523">
    <property type="entry name" value="MgTranspt_CorA/ZnTranspt_ZntB"/>
</dbReference>
<dbReference type="NCBIfam" id="TIGR00383">
    <property type="entry name" value="corA"/>
    <property type="match status" value="1"/>
</dbReference>
<evidence type="ECO:0000256" key="1">
    <source>
        <dbReference type="ARBA" id="ARBA00004651"/>
    </source>
</evidence>
<feature type="transmembrane region" description="Helical" evidence="12">
    <location>
        <begin position="266"/>
        <end position="285"/>
    </location>
</feature>
<dbReference type="CDD" id="cd12828">
    <property type="entry name" value="TmCorA-like_1"/>
    <property type="match status" value="1"/>
</dbReference>
<name>A0AAP2G4N2_9BACT</name>
<evidence type="ECO:0000256" key="7">
    <source>
        <dbReference type="ARBA" id="ARBA00022989"/>
    </source>
</evidence>
<evidence type="ECO:0000256" key="4">
    <source>
        <dbReference type="ARBA" id="ARBA00022475"/>
    </source>
</evidence>
<evidence type="ECO:0000256" key="3">
    <source>
        <dbReference type="ARBA" id="ARBA00022448"/>
    </source>
</evidence>
<keyword evidence="5 12" id="KW-0812">Transmembrane</keyword>
<comment type="subcellular location">
    <subcellularLocation>
        <location evidence="1">Cell membrane</location>
        <topology evidence="1">Multi-pass membrane protein</topology>
    </subcellularLocation>
    <subcellularLocation>
        <location evidence="12">Membrane</location>
        <topology evidence="12">Multi-pass membrane protein</topology>
    </subcellularLocation>
</comment>
<dbReference type="RefSeq" id="WP_213945552.1">
    <property type="nucleotide sequence ID" value="NZ_JAHCMY010000006.1"/>
</dbReference>
<evidence type="ECO:0000256" key="6">
    <source>
        <dbReference type="ARBA" id="ARBA00022842"/>
    </source>
</evidence>
<reference evidence="13 14" key="1">
    <citation type="submission" date="2021-05" db="EMBL/GenBank/DDBJ databases">
        <authorList>
            <person name="Zhang Z.D."/>
            <person name="Osman G."/>
        </authorList>
    </citation>
    <scope>NUCLEOTIDE SEQUENCE [LARGE SCALE GENOMIC DNA]</scope>
    <source>
        <strain evidence="13 14">KCTC 32217</strain>
    </source>
</reference>
<keyword evidence="3 12" id="KW-0813">Transport</keyword>
<dbReference type="AlphaFoldDB" id="A0AAP2G4N2"/>
<evidence type="ECO:0000256" key="2">
    <source>
        <dbReference type="ARBA" id="ARBA00009765"/>
    </source>
</evidence>
<dbReference type="InterPro" id="IPR004488">
    <property type="entry name" value="Mg/Co-transport_prot_CorA"/>
</dbReference>
<dbReference type="Gene3D" id="1.20.58.340">
    <property type="entry name" value="Magnesium transport protein CorA, transmembrane region"/>
    <property type="match status" value="2"/>
</dbReference>
<keyword evidence="6 12" id="KW-0460">Magnesium</keyword>
<accession>A0AAP2G4N2</accession>
<dbReference type="InterPro" id="IPR045861">
    <property type="entry name" value="CorA_cytoplasmic_dom"/>
</dbReference>
<dbReference type="GO" id="GO:0015087">
    <property type="term" value="F:cobalt ion transmembrane transporter activity"/>
    <property type="evidence" value="ECO:0007669"/>
    <property type="project" value="UniProtKB-UniRule"/>
</dbReference>
<dbReference type="GO" id="GO:0000287">
    <property type="term" value="F:magnesium ion binding"/>
    <property type="evidence" value="ECO:0007669"/>
    <property type="project" value="TreeGrafter"/>
</dbReference>
<evidence type="ECO:0000256" key="11">
    <source>
        <dbReference type="ARBA" id="ARBA00045497"/>
    </source>
</evidence>
<evidence type="ECO:0000256" key="9">
    <source>
        <dbReference type="ARBA" id="ARBA00023136"/>
    </source>
</evidence>
<dbReference type="InterPro" id="IPR045863">
    <property type="entry name" value="CorA_TM1_TM2"/>
</dbReference>
<dbReference type="PANTHER" id="PTHR46494:SF1">
    <property type="entry name" value="CORA FAMILY METAL ION TRANSPORTER (EUROFUNG)"/>
    <property type="match status" value="1"/>
</dbReference>
<sequence length="323" mass="38313">MELYLFGENFFEKHLLTSAGQLTELLKGPHKIWLNISGLGDHKLISELGNLLNIHSLTIEDIMDAGQRPKFEEFDDFVFVSTKMIYTKRALEELEIEQISLLIGPNYVITFQENHKDVFDPIRTRLENPTGRMRKLGSDYFAYTLINAITDHYYKVMEMVSEANEDLEDQIIKARKKVKLEDLYIHRKTLQEIRKNTWPMREIISDWKKSDHPVLNEKNQIYLNDTYEHTIEILENLELQRETITTLVEIYMTQLSIKQNEVMKTLTIIATIFIPLTFIAGVYGMNFTYMPELEWEYSYLIVWVFFILSAGLMLYYFKKKNWF</sequence>
<keyword evidence="14" id="KW-1185">Reference proteome</keyword>
<dbReference type="GO" id="GO:0005886">
    <property type="term" value="C:plasma membrane"/>
    <property type="evidence" value="ECO:0007669"/>
    <property type="project" value="UniProtKB-SubCell"/>
</dbReference>
<comment type="catalytic activity">
    <reaction evidence="10">
        <text>Mg(2+)(in) = Mg(2+)(out)</text>
        <dbReference type="Rhea" id="RHEA:29827"/>
        <dbReference type="ChEBI" id="CHEBI:18420"/>
    </reaction>
</comment>
<dbReference type="Gene3D" id="3.30.460.20">
    <property type="entry name" value="CorA soluble domain-like"/>
    <property type="match status" value="1"/>
</dbReference>
<evidence type="ECO:0000313" key="13">
    <source>
        <dbReference type="EMBL" id="MBS9524690.1"/>
    </source>
</evidence>
<gene>
    <name evidence="12 13" type="primary">corA</name>
    <name evidence="13" type="ORF">KI659_11785</name>
</gene>
<comment type="similarity">
    <text evidence="2 12">Belongs to the CorA metal ion transporter (MIT) (TC 1.A.35) family.</text>
</comment>
<keyword evidence="8 12" id="KW-0406">Ion transport</keyword>
<evidence type="ECO:0000256" key="8">
    <source>
        <dbReference type="ARBA" id="ARBA00023065"/>
    </source>
</evidence>
<feature type="transmembrane region" description="Helical" evidence="12">
    <location>
        <begin position="297"/>
        <end position="317"/>
    </location>
</feature>
<keyword evidence="9 12" id="KW-0472">Membrane</keyword>
<dbReference type="EMBL" id="JAHCMY010000006">
    <property type="protein sequence ID" value="MBS9524690.1"/>
    <property type="molecule type" value="Genomic_DNA"/>
</dbReference>
<comment type="caution">
    <text evidence="13">The sequence shown here is derived from an EMBL/GenBank/DDBJ whole genome shotgun (WGS) entry which is preliminary data.</text>
</comment>
<keyword evidence="7 12" id="KW-1133">Transmembrane helix</keyword>
<evidence type="ECO:0000256" key="10">
    <source>
        <dbReference type="ARBA" id="ARBA00034269"/>
    </source>
</evidence>
<dbReference type="FunFam" id="1.20.58.340:FF:000004">
    <property type="entry name" value="Magnesium transport protein CorA"/>
    <property type="match status" value="1"/>
</dbReference>
<proteinExistence type="inferred from homology"/>
<dbReference type="SUPFAM" id="SSF143865">
    <property type="entry name" value="CorA soluble domain-like"/>
    <property type="match status" value="1"/>
</dbReference>